<feature type="chain" id="PRO_5025430493" description="Secreted protein" evidence="1">
    <location>
        <begin position="20"/>
        <end position="74"/>
    </location>
</feature>
<proteinExistence type="predicted"/>
<name>A0A6A5QCF7_AMPQU</name>
<accession>A0A6A5QCF7</accession>
<evidence type="ECO:0000313" key="2">
    <source>
        <dbReference type="EMBL" id="KAF1911947.1"/>
    </source>
</evidence>
<sequence>MSPQSLICIPLAFVCLSCCTMPSRNAPELTIGHALWFFFDSFSIVRLVGYGARYWGFDGCTFHVCPTSNPAAAS</sequence>
<dbReference type="EMBL" id="ML979141">
    <property type="protein sequence ID" value="KAF1911947.1"/>
    <property type="molecule type" value="Genomic_DNA"/>
</dbReference>
<dbReference type="Proteomes" id="UP000800096">
    <property type="component" value="Unassembled WGS sequence"/>
</dbReference>
<evidence type="ECO:0008006" key="4">
    <source>
        <dbReference type="Google" id="ProtNLM"/>
    </source>
</evidence>
<keyword evidence="1" id="KW-0732">Signal</keyword>
<protein>
    <recommendedName>
        <fullName evidence="4">Secreted protein</fullName>
    </recommendedName>
</protein>
<evidence type="ECO:0000313" key="3">
    <source>
        <dbReference type="Proteomes" id="UP000800096"/>
    </source>
</evidence>
<dbReference type="AlphaFoldDB" id="A0A6A5QCF7"/>
<reference evidence="2" key="1">
    <citation type="journal article" date="2020" name="Stud. Mycol.">
        <title>101 Dothideomycetes genomes: a test case for predicting lifestyles and emergence of pathogens.</title>
        <authorList>
            <person name="Haridas S."/>
            <person name="Albert R."/>
            <person name="Binder M."/>
            <person name="Bloem J."/>
            <person name="Labutti K."/>
            <person name="Salamov A."/>
            <person name="Andreopoulos B."/>
            <person name="Baker S."/>
            <person name="Barry K."/>
            <person name="Bills G."/>
            <person name="Bluhm B."/>
            <person name="Cannon C."/>
            <person name="Castanera R."/>
            <person name="Culley D."/>
            <person name="Daum C."/>
            <person name="Ezra D."/>
            <person name="Gonzalez J."/>
            <person name="Henrissat B."/>
            <person name="Kuo A."/>
            <person name="Liang C."/>
            <person name="Lipzen A."/>
            <person name="Lutzoni F."/>
            <person name="Magnuson J."/>
            <person name="Mondo S."/>
            <person name="Nolan M."/>
            <person name="Ohm R."/>
            <person name="Pangilinan J."/>
            <person name="Park H.-J."/>
            <person name="Ramirez L."/>
            <person name="Alfaro M."/>
            <person name="Sun H."/>
            <person name="Tritt A."/>
            <person name="Yoshinaga Y."/>
            <person name="Zwiers L.-H."/>
            <person name="Turgeon B."/>
            <person name="Goodwin S."/>
            <person name="Spatafora J."/>
            <person name="Crous P."/>
            <person name="Grigoriev I."/>
        </authorList>
    </citation>
    <scope>NUCLEOTIDE SEQUENCE</scope>
    <source>
        <strain evidence="2">HMLAC05119</strain>
    </source>
</reference>
<evidence type="ECO:0000256" key="1">
    <source>
        <dbReference type="SAM" id="SignalP"/>
    </source>
</evidence>
<feature type="signal peptide" evidence="1">
    <location>
        <begin position="1"/>
        <end position="19"/>
    </location>
</feature>
<keyword evidence="3" id="KW-1185">Reference proteome</keyword>
<gene>
    <name evidence="2" type="ORF">BDU57DRAFT_523213</name>
</gene>
<organism evidence="2 3">
    <name type="scientific">Ampelomyces quisqualis</name>
    <name type="common">Powdery mildew agent</name>
    <dbReference type="NCBI Taxonomy" id="50730"/>
    <lineage>
        <taxon>Eukaryota</taxon>
        <taxon>Fungi</taxon>
        <taxon>Dikarya</taxon>
        <taxon>Ascomycota</taxon>
        <taxon>Pezizomycotina</taxon>
        <taxon>Dothideomycetes</taxon>
        <taxon>Pleosporomycetidae</taxon>
        <taxon>Pleosporales</taxon>
        <taxon>Pleosporineae</taxon>
        <taxon>Phaeosphaeriaceae</taxon>
        <taxon>Ampelomyces</taxon>
    </lineage>
</organism>